<evidence type="ECO:0000313" key="1">
    <source>
        <dbReference type="EMBL" id="KAK0724518.1"/>
    </source>
</evidence>
<name>A0AA40E6R2_9PEZI</name>
<sequence>MSHVIHRLGKMATNFHLATEGFEVFELGNTPVTPNYPAHSEPDLIEPIHFFLNTVIPSCTTQIFSHLKKATRGIVVHLPALNCMHLRIHVALLRICTRYIMWKLPHRLGKPRCATVIRDSRLVPAEQATFFWQGPLFLARGAPSLSVVLRNIFCRCTLGEIFLGIPFFKRVLDLASLPSSVSPVFTLLFLVLPCPMLQECHI</sequence>
<reference evidence="1" key="1">
    <citation type="submission" date="2023-06" db="EMBL/GenBank/DDBJ databases">
        <title>Genome-scale phylogeny and comparative genomics of the fungal order Sordariales.</title>
        <authorList>
            <consortium name="Lawrence Berkeley National Laboratory"/>
            <person name="Hensen N."/>
            <person name="Bonometti L."/>
            <person name="Westerberg I."/>
            <person name="Brannstrom I.O."/>
            <person name="Guillou S."/>
            <person name="Cros-Aarteil S."/>
            <person name="Calhoun S."/>
            <person name="Haridas S."/>
            <person name="Kuo A."/>
            <person name="Mondo S."/>
            <person name="Pangilinan J."/>
            <person name="Riley R."/>
            <person name="Labutti K."/>
            <person name="Andreopoulos B."/>
            <person name="Lipzen A."/>
            <person name="Chen C."/>
            <person name="Yanf M."/>
            <person name="Daum C."/>
            <person name="Ng V."/>
            <person name="Clum A."/>
            <person name="Steindorff A."/>
            <person name="Ohm R."/>
            <person name="Martin F."/>
            <person name="Silar P."/>
            <person name="Natvig D."/>
            <person name="Lalanne C."/>
            <person name="Gautier V."/>
            <person name="Ament-Velasquez S.L."/>
            <person name="Kruys A."/>
            <person name="Hutchinson M.I."/>
            <person name="Powell A.J."/>
            <person name="Barry K."/>
            <person name="Miller A.N."/>
            <person name="Grigoriev I.V."/>
            <person name="Debuchy R."/>
            <person name="Gladieux P."/>
            <person name="Thoren M.H."/>
            <person name="Johannesson H."/>
        </authorList>
    </citation>
    <scope>NUCLEOTIDE SEQUENCE</scope>
    <source>
        <strain evidence="1">SMH4607-1</strain>
    </source>
</reference>
<gene>
    <name evidence="1" type="ORF">B0H67DRAFT_107886</name>
</gene>
<protein>
    <submittedName>
        <fullName evidence="1">Uncharacterized protein</fullName>
    </submittedName>
</protein>
<dbReference type="EMBL" id="JAUKUA010000002">
    <property type="protein sequence ID" value="KAK0724518.1"/>
    <property type="molecule type" value="Genomic_DNA"/>
</dbReference>
<organism evidence="1 2">
    <name type="scientific">Lasiosphaeris hirsuta</name>
    <dbReference type="NCBI Taxonomy" id="260670"/>
    <lineage>
        <taxon>Eukaryota</taxon>
        <taxon>Fungi</taxon>
        <taxon>Dikarya</taxon>
        <taxon>Ascomycota</taxon>
        <taxon>Pezizomycotina</taxon>
        <taxon>Sordariomycetes</taxon>
        <taxon>Sordariomycetidae</taxon>
        <taxon>Sordariales</taxon>
        <taxon>Lasiosphaeriaceae</taxon>
        <taxon>Lasiosphaeris</taxon>
    </lineage>
</organism>
<dbReference type="AlphaFoldDB" id="A0AA40E6R2"/>
<dbReference type="Proteomes" id="UP001172102">
    <property type="component" value="Unassembled WGS sequence"/>
</dbReference>
<proteinExistence type="predicted"/>
<comment type="caution">
    <text evidence="1">The sequence shown here is derived from an EMBL/GenBank/DDBJ whole genome shotgun (WGS) entry which is preliminary data.</text>
</comment>
<evidence type="ECO:0000313" key="2">
    <source>
        <dbReference type="Proteomes" id="UP001172102"/>
    </source>
</evidence>
<keyword evidence="2" id="KW-1185">Reference proteome</keyword>
<accession>A0AA40E6R2</accession>